<dbReference type="Pfam" id="PF00232">
    <property type="entry name" value="Glyco_hydro_1"/>
    <property type="match status" value="1"/>
</dbReference>
<dbReference type="InterPro" id="IPR001360">
    <property type="entry name" value="Glyco_hydro_1"/>
</dbReference>
<sequence length="665" mass="72758">MSDSSATGHPLEIWGGIECTVNRVGDQFLSQMALSGHLDRIEDLDRFAELGITAIRYPVLWELTAPDGLDTADWSWPDARLSRLRDLGIRPIVGLLHHGSGPMSTNLLDPAFPEKLAEYAGAVAARYPWVMDYTPVNEPLTTGRFSALYGHWYPHHRDESSCFLAILTQCEGIAAAMRAIRRVNPAARLVQTEDMGEIFARPELSGQAAYENERRWLSLDLLTGRVVPGHPMWDRLMQAGIDEQRLREIASNPCPPDVIGINHYLTSERLLDERLDRYPEWSHGGNGRESYADIEAVRVCADGPGGWRWLLQAAWERYGLPVAATEVHLGCTREEQLRWVTEVWTAAQDLRANGADIRAITVWSLLGAFGWNRLVTEAGGDYEPGVFDLRAPLPRPTAIAHLVAELAAGEEPSHPVVSVPGWWRRPSRFHYPTVDRQGIDIPAPEEREVPEGTQGILVVGPSAPLGDAFVASSAIRAIPCVRSYIGTTSDLAPRVMEALSTERPWAVVVTAPEAVRPQDAREVASVCAQAGIPLLFCWSGGTPLFEPPVHPGESDLAATDPHPVQSERIRAAEEAILDAHPDAMVVRPSPPIEQPSDGAASPAVDGVAPAGVSADLPHLVEASMDLLIDGERGIWDWKQFGEGDTTWLYPVNPNADGQTAQPITS</sequence>
<accession>A0A6J4VF77</accession>
<organism evidence="1">
    <name type="scientific">uncultured Thermomicrobiales bacterium</name>
    <dbReference type="NCBI Taxonomy" id="1645740"/>
    <lineage>
        <taxon>Bacteria</taxon>
        <taxon>Pseudomonadati</taxon>
        <taxon>Thermomicrobiota</taxon>
        <taxon>Thermomicrobia</taxon>
        <taxon>Thermomicrobiales</taxon>
        <taxon>environmental samples</taxon>
    </lineage>
</organism>
<keyword evidence="1" id="KW-0560">Oxidoreductase</keyword>
<dbReference type="Gene3D" id="3.20.20.80">
    <property type="entry name" value="Glycosidases"/>
    <property type="match status" value="1"/>
</dbReference>
<proteinExistence type="predicted"/>
<gene>
    <name evidence="1" type="ORF">AVDCRST_MAG33-3223</name>
</gene>
<dbReference type="GO" id="GO:0008831">
    <property type="term" value="F:dTDP-4-dehydrorhamnose reductase activity"/>
    <property type="evidence" value="ECO:0007669"/>
    <property type="project" value="UniProtKB-EC"/>
</dbReference>
<dbReference type="GO" id="GO:0004553">
    <property type="term" value="F:hydrolase activity, hydrolyzing O-glycosyl compounds"/>
    <property type="evidence" value="ECO:0007669"/>
    <property type="project" value="InterPro"/>
</dbReference>
<dbReference type="EC" id="1.1.1.133" evidence="1"/>
<dbReference type="EMBL" id="CADCWK010000407">
    <property type="protein sequence ID" value="CAA9577489.1"/>
    <property type="molecule type" value="Genomic_DNA"/>
</dbReference>
<evidence type="ECO:0000313" key="1">
    <source>
        <dbReference type="EMBL" id="CAA9577489.1"/>
    </source>
</evidence>
<reference evidence="1" key="1">
    <citation type="submission" date="2020-02" db="EMBL/GenBank/DDBJ databases">
        <authorList>
            <person name="Meier V. D."/>
        </authorList>
    </citation>
    <scope>NUCLEOTIDE SEQUENCE</scope>
    <source>
        <strain evidence="1">AVDCRST_MAG33</strain>
    </source>
</reference>
<dbReference type="SUPFAM" id="SSF51445">
    <property type="entry name" value="(Trans)glycosidases"/>
    <property type="match status" value="1"/>
</dbReference>
<dbReference type="AlphaFoldDB" id="A0A6J4VF77"/>
<protein>
    <submittedName>
        <fullName evidence="1">GH1</fullName>
        <ecNumber evidence="1">1.1.1.133</ecNumber>
    </submittedName>
</protein>
<dbReference type="InterPro" id="IPR017853">
    <property type="entry name" value="GH"/>
</dbReference>
<dbReference type="GO" id="GO:0005975">
    <property type="term" value="P:carbohydrate metabolic process"/>
    <property type="evidence" value="ECO:0007669"/>
    <property type="project" value="InterPro"/>
</dbReference>
<name>A0A6J4VF77_9BACT</name>